<evidence type="ECO:0000256" key="7">
    <source>
        <dbReference type="ARBA" id="ARBA00023242"/>
    </source>
</evidence>
<evidence type="ECO:0000256" key="4">
    <source>
        <dbReference type="ARBA" id="ARBA00022843"/>
    </source>
</evidence>
<evidence type="ECO:0000256" key="2">
    <source>
        <dbReference type="ARBA" id="ARBA00022499"/>
    </source>
</evidence>
<feature type="compositionally biased region" description="Basic and acidic residues" evidence="11">
    <location>
        <begin position="431"/>
        <end position="442"/>
    </location>
</feature>
<feature type="compositionally biased region" description="Basic and acidic residues" evidence="11">
    <location>
        <begin position="464"/>
        <end position="475"/>
    </location>
</feature>
<dbReference type="Pfam" id="PF00687">
    <property type="entry name" value="Ribosomal_L1"/>
    <property type="match status" value="1"/>
</dbReference>
<keyword evidence="4" id="KW-0832">Ubl conjugation</keyword>
<keyword evidence="7" id="KW-0539">Nucleus</keyword>
<proteinExistence type="inferred from homology"/>
<dbReference type="InterPro" id="IPR028364">
    <property type="entry name" value="Ribosomal_uL1/biogenesis"/>
</dbReference>
<evidence type="ECO:0000256" key="1">
    <source>
        <dbReference type="ARBA" id="ARBA00004604"/>
    </source>
</evidence>
<dbReference type="AlphaFoldDB" id="A0A1Q3EPZ0"/>
<feature type="compositionally biased region" description="Basic and acidic residues" evidence="11">
    <location>
        <begin position="667"/>
        <end position="706"/>
    </location>
</feature>
<feature type="compositionally biased region" description="Basic residues" evidence="11">
    <location>
        <begin position="707"/>
        <end position="717"/>
    </location>
</feature>
<dbReference type="Proteomes" id="UP000188533">
    <property type="component" value="Unassembled WGS sequence"/>
</dbReference>
<dbReference type="InterPro" id="IPR016095">
    <property type="entry name" value="Ribosomal_uL1_3-a/b-sand"/>
</dbReference>
<feature type="compositionally biased region" description="Acidic residues" evidence="11">
    <location>
        <begin position="258"/>
        <end position="310"/>
    </location>
</feature>
<evidence type="ECO:0000256" key="5">
    <source>
        <dbReference type="ARBA" id="ARBA00022990"/>
    </source>
</evidence>
<gene>
    <name evidence="12" type="ORF">LENED_011406</name>
</gene>
<comment type="caution">
    <text evidence="12">The sequence shown here is derived from an EMBL/GenBank/DDBJ whole genome shotgun (WGS) entry which is preliminary data.</text>
</comment>
<evidence type="ECO:0000256" key="8">
    <source>
        <dbReference type="ARBA" id="ARBA00054167"/>
    </source>
</evidence>
<accession>A0A1Q3EPZ0</accession>
<keyword evidence="3" id="KW-0597">Phosphoprotein</keyword>
<dbReference type="GO" id="GO:0005730">
    <property type="term" value="C:nucleolus"/>
    <property type="evidence" value="ECO:0007669"/>
    <property type="project" value="UniProtKB-SubCell"/>
</dbReference>
<evidence type="ECO:0000256" key="11">
    <source>
        <dbReference type="SAM" id="MobiDB-lite"/>
    </source>
</evidence>
<dbReference type="EMBL" id="BDGU01001052">
    <property type="protein sequence ID" value="GAW09261.1"/>
    <property type="molecule type" value="Genomic_DNA"/>
</dbReference>
<evidence type="ECO:0000256" key="3">
    <source>
        <dbReference type="ARBA" id="ARBA00022553"/>
    </source>
</evidence>
<dbReference type="FunFam" id="3.40.50.790:FF:000004">
    <property type="entry name" value="Ribosomal L1 domain-containing 1-like 1"/>
    <property type="match status" value="1"/>
</dbReference>
<sequence>MAKDELIDDRVSLNHCKQAVDALFTHVSDVAAKKADTQLLPDTEQSFWLTVALKKQPQSSSLKVFTIPVAYPIVDPRKESVCLITKDPQRTYKDLIVDNDIHFIHKVVGIEKLKGKFKAYDARRALLKEHGLFLADKRIIPLLPKLLGSKFFDAKKQPLPVTVTRKDLKKELERAINSTYMPSIRGTALSIKVGRFSQPAAQVVANIKTALPAIAARVNGGWDNIQGLGLKTSNSVNLPIWSCSLDDTDGGRWAGLTVEDEEDEDESPGEEDEDEDESQGEDEDEELEQDESMDSDEADKDVDMDGDDEKSDSPAVMQTGKSKGKKRAADVDEDNQIVASPKRKKSKKSSDGSSLSAKDGTVDVPTTSKKSKPIVSTPAKTVAKESATSISPAKDVVSASKPRAKKGTALQAPTPTAANTPATTKKATAAVDKKSTKKKSAETTDAADAASVTTTIPNTSALKDAPKKDKKKEGKTSPTASGGLTKPAPTPIVAPIATTSTESMSAPANKSKKPLASKTAPVEPLVDVSVSTHGEPPSTQKKGNNVGVKAKKVESVATVVEEKDTSSSKKAKKEKRTTPAVEVSEKIPTVEVEVKDENPKKKRKEKKAKLSSDGALETEVTDVVVAVTENAKEGKEEKKKKGKKLIDPAAGPEDDAMVMDTAPAPDAVEKKPKKDKKSLVADEKEVPASLSKEELKKKKSDAPGEKKKNKVSKAKGGKSVKDSLLGKKVIFPRKVFRLRFRSLFLELVKSLGLLASSTPFITGRPVTLFHNQQILDSGAVGVAFTTPKSLHFDIPDDIQPLGDPLDVTGSEGNLINTLNFSNPTQLLLSRIRAAGIDTTSFTAIRFKDDMEFYLSVLPSLSPSVSAPYQLHAITAGDPSRGTLSLNTQSMAPPAGARVQFFHRRSVKPLSLDTWRDSASIRHGTVAFTTVSSPESLRDGGDEGKLESTGEELVLENQFVVGSENGSRVHRIYL</sequence>
<protein>
    <recommendedName>
        <fullName evidence="10">Ribosomal L1 domain-containing protein 1</fullName>
    </recommendedName>
</protein>
<keyword evidence="13" id="KW-1185">Reference proteome</keyword>
<comment type="subcellular location">
    <subcellularLocation>
        <location evidence="1">Nucleus</location>
        <location evidence="1">Nucleolus</location>
    </subcellularLocation>
</comment>
<comment type="function">
    <text evidence="8">Regulates cellular senescence through inhibition of PTEN translation. Acts as a pro-apoptotic regulator in response to DNA damage.</text>
</comment>
<evidence type="ECO:0000313" key="13">
    <source>
        <dbReference type="Proteomes" id="UP000188533"/>
    </source>
</evidence>
<feature type="compositionally biased region" description="Basic and acidic residues" evidence="11">
    <location>
        <begin position="630"/>
        <end position="639"/>
    </location>
</feature>
<reference evidence="12 13" key="2">
    <citation type="submission" date="2017-02" db="EMBL/GenBank/DDBJ databases">
        <title>A genome survey and senescence transcriptome analysis in Lentinula edodes.</title>
        <authorList>
            <person name="Sakamoto Y."/>
            <person name="Nakade K."/>
            <person name="Sato S."/>
            <person name="Yoshida Y."/>
            <person name="Miyazaki K."/>
            <person name="Natsume S."/>
            <person name="Konno N."/>
        </authorList>
    </citation>
    <scope>NUCLEOTIDE SEQUENCE [LARGE SCALE GENOMIC DNA]</scope>
    <source>
        <strain evidence="12 13">NBRC 111202</strain>
    </source>
</reference>
<comment type="similarity">
    <text evidence="9">Belongs to the universal ribosomal protein uL1 family. Highly divergent.</text>
</comment>
<feature type="region of interest" description="Disordered" evidence="11">
    <location>
        <begin position="258"/>
        <end position="717"/>
    </location>
</feature>
<feature type="compositionally biased region" description="Low complexity" evidence="11">
    <location>
        <begin position="617"/>
        <end position="629"/>
    </location>
</feature>
<dbReference type="InterPro" id="IPR023674">
    <property type="entry name" value="Ribosomal_uL1-like"/>
</dbReference>
<keyword evidence="5" id="KW-0007">Acetylation</keyword>
<name>A0A1Q3EPZ0_LENED</name>
<dbReference type="SUPFAM" id="SSF56808">
    <property type="entry name" value="Ribosomal protein L1"/>
    <property type="match status" value="1"/>
</dbReference>
<evidence type="ECO:0000256" key="9">
    <source>
        <dbReference type="ARBA" id="ARBA00061550"/>
    </source>
</evidence>
<keyword evidence="6" id="KW-0175">Coiled coil</keyword>
<dbReference type="STRING" id="5353.A0A1Q3EPZ0"/>
<feature type="compositionally biased region" description="Low complexity" evidence="11">
    <location>
        <begin position="443"/>
        <end position="455"/>
    </location>
</feature>
<keyword evidence="2" id="KW-1017">Isopeptide bond</keyword>
<feature type="compositionally biased region" description="Low complexity" evidence="11">
    <location>
        <begin position="412"/>
        <end position="430"/>
    </location>
</feature>
<feature type="compositionally biased region" description="Basic residues" evidence="11">
    <location>
        <begin position="600"/>
        <end position="609"/>
    </location>
</feature>
<evidence type="ECO:0000256" key="10">
    <source>
        <dbReference type="ARBA" id="ARBA00070787"/>
    </source>
</evidence>
<evidence type="ECO:0000256" key="6">
    <source>
        <dbReference type="ARBA" id="ARBA00023054"/>
    </source>
</evidence>
<evidence type="ECO:0000313" key="12">
    <source>
        <dbReference type="EMBL" id="GAW09261.1"/>
    </source>
</evidence>
<dbReference type="CDD" id="cd00403">
    <property type="entry name" value="Ribosomal_L1"/>
    <property type="match status" value="1"/>
</dbReference>
<reference evidence="12 13" key="1">
    <citation type="submission" date="2016-08" db="EMBL/GenBank/DDBJ databases">
        <authorList>
            <consortium name="Lentinula edodes genome sequencing consortium"/>
            <person name="Sakamoto Y."/>
            <person name="Nakade K."/>
            <person name="Sato S."/>
            <person name="Yoshida Y."/>
            <person name="Miyazaki K."/>
            <person name="Natsume S."/>
            <person name="Konno N."/>
        </authorList>
    </citation>
    <scope>NUCLEOTIDE SEQUENCE [LARGE SCALE GENOMIC DNA]</scope>
    <source>
        <strain evidence="12 13">NBRC 111202</strain>
    </source>
</reference>
<dbReference type="Gene3D" id="3.40.50.790">
    <property type="match status" value="1"/>
</dbReference>
<organism evidence="12 13">
    <name type="scientific">Lentinula edodes</name>
    <name type="common">Shiitake mushroom</name>
    <name type="synonym">Lentinus edodes</name>
    <dbReference type="NCBI Taxonomy" id="5353"/>
    <lineage>
        <taxon>Eukaryota</taxon>
        <taxon>Fungi</taxon>
        <taxon>Dikarya</taxon>
        <taxon>Basidiomycota</taxon>
        <taxon>Agaricomycotina</taxon>
        <taxon>Agaricomycetes</taxon>
        <taxon>Agaricomycetidae</taxon>
        <taxon>Agaricales</taxon>
        <taxon>Marasmiineae</taxon>
        <taxon>Omphalotaceae</taxon>
        <taxon>Lentinula</taxon>
    </lineage>
</organism>
<feature type="compositionally biased region" description="Low complexity" evidence="11">
    <location>
        <begin position="485"/>
        <end position="499"/>
    </location>
</feature>
<feature type="compositionally biased region" description="Polar residues" evidence="11">
    <location>
        <begin position="529"/>
        <end position="540"/>
    </location>
</feature>